<dbReference type="Proteomes" id="UP000236745">
    <property type="component" value="Unassembled WGS sequence"/>
</dbReference>
<name>A0A1H6BBP7_9GAMM</name>
<keyword evidence="7" id="KW-0813">Transport</keyword>
<dbReference type="AlphaFoldDB" id="A0A1H6BBP7"/>
<dbReference type="NCBIfam" id="NF006583">
    <property type="entry name" value="PRK09109.1"/>
    <property type="match status" value="1"/>
</dbReference>
<dbReference type="GO" id="GO:0006935">
    <property type="term" value="P:chemotaxis"/>
    <property type="evidence" value="ECO:0007669"/>
    <property type="project" value="InterPro"/>
</dbReference>
<feature type="transmembrane region" description="Helical" evidence="8">
    <location>
        <begin position="32"/>
        <end position="49"/>
    </location>
</feature>
<dbReference type="OrthoDB" id="9806929at2"/>
<evidence type="ECO:0000256" key="6">
    <source>
        <dbReference type="ARBA" id="ARBA00023136"/>
    </source>
</evidence>
<dbReference type="InterPro" id="IPR047055">
    <property type="entry name" value="MotA-like"/>
</dbReference>
<evidence type="ECO:0000256" key="2">
    <source>
        <dbReference type="ARBA" id="ARBA00022475"/>
    </source>
</evidence>
<feature type="domain" description="Motility protein A N-terminal" evidence="10">
    <location>
        <begin position="5"/>
        <end position="64"/>
    </location>
</feature>
<dbReference type="PANTHER" id="PTHR30433">
    <property type="entry name" value="CHEMOTAXIS PROTEIN MOTA"/>
    <property type="match status" value="1"/>
</dbReference>
<dbReference type="GO" id="GO:0015031">
    <property type="term" value="P:protein transport"/>
    <property type="evidence" value="ECO:0007669"/>
    <property type="project" value="UniProtKB-KW"/>
</dbReference>
<comment type="similarity">
    <text evidence="7">Belongs to the exbB/tolQ family.</text>
</comment>
<feature type="domain" description="MotA/TolQ/ExbB proton channel" evidence="9">
    <location>
        <begin position="100"/>
        <end position="217"/>
    </location>
</feature>
<protein>
    <submittedName>
        <fullName evidence="11">Chemotaxis protein MotA</fullName>
    </submittedName>
</protein>
<evidence type="ECO:0000313" key="11">
    <source>
        <dbReference type="EMBL" id="SEG58070.1"/>
    </source>
</evidence>
<keyword evidence="7" id="KW-0653">Protein transport</keyword>
<evidence type="ECO:0000259" key="9">
    <source>
        <dbReference type="Pfam" id="PF01618"/>
    </source>
</evidence>
<keyword evidence="2" id="KW-1003">Cell membrane</keyword>
<keyword evidence="12" id="KW-1185">Reference proteome</keyword>
<keyword evidence="6 8" id="KW-0472">Membrane</keyword>
<feature type="transmembrane region" description="Helical" evidence="8">
    <location>
        <begin position="180"/>
        <end position="199"/>
    </location>
</feature>
<dbReference type="GO" id="GO:0005886">
    <property type="term" value="C:plasma membrane"/>
    <property type="evidence" value="ECO:0007669"/>
    <property type="project" value="UniProtKB-SubCell"/>
</dbReference>
<keyword evidence="4" id="KW-0283">Flagellar rotation</keyword>
<proteinExistence type="inferred from homology"/>
<dbReference type="RefSeq" id="WP_104003640.1">
    <property type="nucleotide sequence ID" value="NZ_FNVQ01000002.1"/>
</dbReference>
<comment type="subcellular location">
    <subcellularLocation>
        <location evidence="1">Cell membrane</location>
        <topology evidence="1">Multi-pass membrane protein</topology>
    </subcellularLocation>
    <subcellularLocation>
        <location evidence="7">Membrane</location>
        <topology evidence="7">Multi-pass membrane protein</topology>
    </subcellularLocation>
</comment>
<evidence type="ECO:0000259" key="10">
    <source>
        <dbReference type="Pfam" id="PF20560"/>
    </source>
</evidence>
<feature type="transmembrane region" description="Helical" evidence="8">
    <location>
        <begin position="147"/>
        <end position="168"/>
    </location>
</feature>
<accession>A0A1H6BBP7</accession>
<evidence type="ECO:0000256" key="1">
    <source>
        <dbReference type="ARBA" id="ARBA00004651"/>
    </source>
</evidence>
<dbReference type="GO" id="GO:0071978">
    <property type="term" value="P:bacterial-type flagellum-dependent swarming motility"/>
    <property type="evidence" value="ECO:0007669"/>
    <property type="project" value="InterPro"/>
</dbReference>
<keyword evidence="3 8" id="KW-0812">Transmembrane</keyword>
<evidence type="ECO:0000256" key="4">
    <source>
        <dbReference type="ARBA" id="ARBA00022779"/>
    </source>
</evidence>
<evidence type="ECO:0000256" key="8">
    <source>
        <dbReference type="SAM" id="Phobius"/>
    </source>
</evidence>
<dbReference type="Pfam" id="PF20560">
    <property type="entry name" value="MotA_N"/>
    <property type="match status" value="1"/>
</dbReference>
<evidence type="ECO:0000256" key="5">
    <source>
        <dbReference type="ARBA" id="ARBA00022989"/>
    </source>
</evidence>
<keyword evidence="5 8" id="KW-1133">Transmembrane helix</keyword>
<dbReference type="PANTHER" id="PTHR30433:SF3">
    <property type="entry name" value="MOTILITY PROTEIN A"/>
    <property type="match status" value="1"/>
</dbReference>
<dbReference type="InterPro" id="IPR002898">
    <property type="entry name" value="MotA_ExbB_proton_chnl"/>
</dbReference>
<organism evidence="11 12">
    <name type="scientific">Marinobacterium lutimaris</name>
    <dbReference type="NCBI Taxonomy" id="568106"/>
    <lineage>
        <taxon>Bacteria</taxon>
        <taxon>Pseudomonadati</taxon>
        <taxon>Pseudomonadota</taxon>
        <taxon>Gammaproteobacteria</taxon>
        <taxon>Oceanospirillales</taxon>
        <taxon>Oceanospirillaceae</taxon>
        <taxon>Marinobacterium</taxon>
    </lineage>
</organism>
<evidence type="ECO:0000256" key="7">
    <source>
        <dbReference type="RuleBase" id="RU004057"/>
    </source>
</evidence>
<reference evidence="11 12" key="1">
    <citation type="submission" date="2016-10" db="EMBL/GenBank/DDBJ databases">
        <authorList>
            <person name="de Groot N.N."/>
        </authorList>
    </citation>
    <scope>NUCLEOTIDE SEQUENCE [LARGE SCALE GENOMIC DNA]</scope>
    <source>
        <strain evidence="11 12">DSM 22012</strain>
    </source>
</reference>
<dbReference type="Pfam" id="PF01618">
    <property type="entry name" value="MotA_ExbB"/>
    <property type="match status" value="1"/>
</dbReference>
<dbReference type="EMBL" id="FNVQ01000002">
    <property type="protein sequence ID" value="SEG58070.1"/>
    <property type="molecule type" value="Genomic_DNA"/>
</dbReference>
<evidence type="ECO:0000313" key="12">
    <source>
        <dbReference type="Proteomes" id="UP000236745"/>
    </source>
</evidence>
<gene>
    <name evidence="11" type="ORF">SAMN05444390_102530</name>
</gene>
<evidence type="ECO:0000256" key="3">
    <source>
        <dbReference type="ARBA" id="ARBA00022692"/>
    </source>
</evidence>
<dbReference type="InterPro" id="IPR046786">
    <property type="entry name" value="MotA_N"/>
</dbReference>
<sequence>MFGFLGILVAFVAIVGGNYVGGGDLSELYNPTAALIVVGGTLAAAMVQSPREDFRRAWRLFGWAYRTDEPDFNAGNQALRDWCQQARKRGLITLEAEAGKCEDAFVANGLQLLADGRPPEMIRSILEVDLIAREQRDLQAVRVIESLGGYAPTLGIIGTVLGLIQVMANLAEPETLGHGIATAFVSTIYGVALANLLLIPTANKIKRLVQGRAQYHEMLMDGLVFIAEGQSPEVIRQRLQGYLETDYAAKKAS</sequence>